<reference evidence="1" key="1">
    <citation type="journal article" date="2020" name="Microb. Genom.">
        <title>Genetic diversity of clinical and environmental Mucorales isolates obtained from an investigation of mucormycosis cases among solid organ transplant recipients.</title>
        <authorList>
            <person name="Nguyen M.H."/>
            <person name="Kaul D."/>
            <person name="Muto C."/>
            <person name="Cheng S.J."/>
            <person name="Richter R.A."/>
            <person name="Bruno V.M."/>
            <person name="Liu G."/>
            <person name="Beyhan S."/>
            <person name="Sundermann A.J."/>
            <person name="Mounaud S."/>
            <person name="Pasculle A.W."/>
            <person name="Nierman W.C."/>
            <person name="Driscoll E."/>
            <person name="Cumbie R."/>
            <person name="Clancy C.J."/>
            <person name="Dupont C.L."/>
        </authorList>
    </citation>
    <scope>NUCLEOTIDE SEQUENCE</scope>
    <source>
        <strain evidence="1">GL11</strain>
    </source>
</reference>
<dbReference type="EMBL" id="JAANQT010000034">
    <property type="protein sequence ID" value="KAG1315584.1"/>
    <property type="molecule type" value="Genomic_DNA"/>
</dbReference>
<gene>
    <name evidence="1" type="ORF">G6F64_000547</name>
</gene>
<proteinExistence type="predicted"/>
<name>A0A9P7BX58_RHIOR</name>
<comment type="caution">
    <text evidence="1">The sequence shown here is derived from an EMBL/GenBank/DDBJ whole genome shotgun (WGS) entry which is preliminary data.</text>
</comment>
<dbReference type="Proteomes" id="UP000716291">
    <property type="component" value="Unassembled WGS sequence"/>
</dbReference>
<keyword evidence="2" id="KW-1185">Reference proteome</keyword>
<evidence type="ECO:0000313" key="2">
    <source>
        <dbReference type="Proteomes" id="UP000716291"/>
    </source>
</evidence>
<organism evidence="1 2">
    <name type="scientific">Rhizopus oryzae</name>
    <name type="common">Mucormycosis agent</name>
    <name type="synonym">Rhizopus arrhizus var. delemar</name>
    <dbReference type="NCBI Taxonomy" id="64495"/>
    <lineage>
        <taxon>Eukaryota</taxon>
        <taxon>Fungi</taxon>
        <taxon>Fungi incertae sedis</taxon>
        <taxon>Mucoromycota</taxon>
        <taxon>Mucoromycotina</taxon>
        <taxon>Mucoromycetes</taxon>
        <taxon>Mucorales</taxon>
        <taxon>Mucorineae</taxon>
        <taxon>Rhizopodaceae</taxon>
        <taxon>Rhizopus</taxon>
    </lineage>
</organism>
<dbReference type="AlphaFoldDB" id="A0A9P7BX58"/>
<accession>A0A9P7BX58</accession>
<sequence>MGFEMTFYHEDGRESIFDDKENEANQYDEIPSLCLKKITDLRKMVKNDIYFASQLAEEPDANMTEVSLSCNLVRTSATEVDKVRVGVEGSSVETIKSEVTGLYERYYS</sequence>
<evidence type="ECO:0000313" key="1">
    <source>
        <dbReference type="EMBL" id="KAG1315584.1"/>
    </source>
</evidence>
<protein>
    <submittedName>
        <fullName evidence="1">Uncharacterized protein</fullName>
    </submittedName>
</protein>